<dbReference type="AlphaFoldDB" id="A0A916LGP0"/>
<accession>A0A916LGP0</accession>
<name>A0A916LGP0_MYCTX</name>
<evidence type="ECO:0000313" key="1">
    <source>
        <dbReference type="EMBL" id="CPB43115.1"/>
    </source>
</evidence>
<evidence type="ECO:0000313" key="2">
    <source>
        <dbReference type="Proteomes" id="UP000039021"/>
    </source>
</evidence>
<dbReference type="Proteomes" id="UP000039021">
    <property type="component" value="Unassembled WGS sequence"/>
</dbReference>
<comment type="caution">
    <text evidence="1">The sequence shown here is derived from an EMBL/GenBank/DDBJ whole genome shotgun (WGS) entry which is preliminary data.</text>
</comment>
<protein>
    <submittedName>
        <fullName evidence="1">5-formyltetrahydrofolate cyclo-ligase</fullName>
    </submittedName>
</protein>
<gene>
    <name evidence="1" type="ORF">ERS007739_05243</name>
</gene>
<sequence length="37" mass="4024">MVRTVELVDVLPSEPHDVPMTHALTPERGLIALPCGE</sequence>
<proteinExistence type="predicted"/>
<reference evidence="2" key="1">
    <citation type="submission" date="2015-03" db="EMBL/GenBank/DDBJ databases">
        <authorList>
            <consortium name="Pathogen Informatics"/>
        </authorList>
    </citation>
    <scope>NUCLEOTIDE SEQUENCE [LARGE SCALE GENOMIC DNA]</scope>
    <source>
        <strain evidence="2">N09902308</strain>
    </source>
</reference>
<organism evidence="1 2">
    <name type="scientific">Mycobacterium tuberculosis</name>
    <dbReference type="NCBI Taxonomy" id="1773"/>
    <lineage>
        <taxon>Bacteria</taxon>
        <taxon>Bacillati</taxon>
        <taxon>Actinomycetota</taxon>
        <taxon>Actinomycetes</taxon>
        <taxon>Mycobacteriales</taxon>
        <taxon>Mycobacteriaceae</taxon>
        <taxon>Mycobacterium</taxon>
        <taxon>Mycobacterium tuberculosis complex</taxon>
    </lineage>
</organism>
<dbReference type="EMBL" id="CSBK01003972">
    <property type="protein sequence ID" value="CPB43115.1"/>
    <property type="molecule type" value="Genomic_DNA"/>
</dbReference>